<dbReference type="Pfam" id="PF02784">
    <property type="entry name" value="Orn_Arg_deC_N"/>
    <property type="match status" value="1"/>
</dbReference>
<keyword evidence="12" id="KW-1185">Reference proteome</keyword>
<evidence type="ECO:0000313" key="12">
    <source>
        <dbReference type="Proteomes" id="UP001501757"/>
    </source>
</evidence>
<dbReference type="InterPro" id="IPR022657">
    <property type="entry name" value="De-COase2_CS"/>
</dbReference>
<evidence type="ECO:0000259" key="10">
    <source>
        <dbReference type="Pfam" id="PF02784"/>
    </source>
</evidence>
<dbReference type="Pfam" id="PF00278">
    <property type="entry name" value="Orn_DAP_Arg_deC"/>
    <property type="match status" value="1"/>
</dbReference>
<comment type="caution">
    <text evidence="11">The sequence shown here is derived from an EMBL/GenBank/DDBJ whole genome shotgun (WGS) entry which is preliminary data.</text>
</comment>
<comment type="similarity">
    <text evidence="2 8">Belongs to the Orn/Lys/Arg decarboxylase class-II family.</text>
</comment>
<dbReference type="PANTHER" id="PTHR11482:SF6">
    <property type="entry name" value="ORNITHINE DECARBOXYLASE 1-RELATED"/>
    <property type="match status" value="1"/>
</dbReference>
<dbReference type="InterPro" id="IPR029066">
    <property type="entry name" value="PLP-binding_barrel"/>
</dbReference>
<dbReference type="CDD" id="cd00622">
    <property type="entry name" value="PLPDE_III_ODC"/>
    <property type="match status" value="1"/>
</dbReference>
<comment type="catalytic activity">
    <reaction evidence="7">
        <text>L-ornithine + H(+) = putrescine + CO2</text>
        <dbReference type="Rhea" id="RHEA:22964"/>
        <dbReference type="ChEBI" id="CHEBI:15378"/>
        <dbReference type="ChEBI" id="CHEBI:16526"/>
        <dbReference type="ChEBI" id="CHEBI:46911"/>
        <dbReference type="ChEBI" id="CHEBI:326268"/>
        <dbReference type="EC" id="4.1.1.17"/>
    </reaction>
</comment>
<dbReference type="EMBL" id="BAAAEI010000021">
    <property type="protein sequence ID" value="GAA0367238.1"/>
    <property type="molecule type" value="Genomic_DNA"/>
</dbReference>
<dbReference type="SUPFAM" id="SSF50621">
    <property type="entry name" value="Alanine racemase C-terminal domain-like"/>
    <property type="match status" value="1"/>
</dbReference>
<dbReference type="Gene3D" id="3.20.20.10">
    <property type="entry name" value="Alanine racemase"/>
    <property type="match status" value="1"/>
</dbReference>
<keyword evidence="3" id="KW-0663">Pyridoxal phosphate</keyword>
<protein>
    <recommendedName>
        <fullName evidence="6">ornithine decarboxylase</fullName>
        <ecNumber evidence="6">4.1.1.17</ecNumber>
    </recommendedName>
</protein>
<name>A0ABP3HFA9_9ALTE</name>
<feature type="domain" description="Orn/DAP/Arg decarboxylase 2 C-terminal" evidence="9">
    <location>
        <begin position="268"/>
        <end position="364"/>
    </location>
</feature>
<evidence type="ECO:0000256" key="6">
    <source>
        <dbReference type="ARBA" id="ARBA00034138"/>
    </source>
</evidence>
<dbReference type="PRINTS" id="PR01182">
    <property type="entry name" value="ORNDCRBXLASE"/>
</dbReference>
<evidence type="ECO:0000256" key="3">
    <source>
        <dbReference type="ARBA" id="ARBA00022898"/>
    </source>
</evidence>
<dbReference type="PRINTS" id="PR01179">
    <property type="entry name" value="ODADCRBXLASE"/>
</dbReference>
<dbReference type="InterPro" id="IPR002433">
    <property type="entry name" value="Orn_de-COase"/>
</dbReference>
<dbReference type="RefSeq" id="WP_343846589.1">
    <property type="nucleotide sequence ID" value="NZ_BAAAEI010000021.1"/>
</dbReference>
<dbReference type="PANTHER" id="PTHR11482">
    <property type="entry name" value="ARGININE/DIAMINOPIMELATE/ORNITHINE DECARBOXYLASE"/>
    <property type="match status" value="1"/>
</dbReference>
<dbReference type="InterPro" id="IPR022643">
    <property type="entry name" value="De-COase2_C"/>
</dbReference>
<sequence length="429" mass="47104">MLPYTLSQDADVHCADDEIIFDLDGIQRQFCRLQKEIPELDIRFAIKSCPVNEVLQTLVSAGAGFDAASIAEIKQALAIGGDIQRIHYGNTIKSDKQIAEAHQLGVRDFAADSRDEILAIARFAPGSRVFCRLATDGKGAVYGLSRKFGSSVSALVENLLLARESGLVPAGISVHIGSQQMSDAAWTALFERLGKVGQELQRLGIRLEYINLGGGLPARGYSTKAGEPLRPDLEAILLAIRNGMQNLQQQLKQNLRFILEPGRFLVADFGVIRAHVLRLSQRVQPEGREQHWLFLSCGRFNGLYETDALRYQMIFPGHDSTDTVGCIVAGPTCDSDDVFNDENNLISVPRSLKSGDEVWLLSCGAYSTSYTTVGFNGFKPLKRSFIRDTGTQLAEQTVLVDSARHMQELARWSSLTNIASEKRSQAGNA</sequence>
<dbReference type="InterPro" id="IPR022653">
    <property type="entry name" value="De-COase2_pyr-phos_BS"/>
</dbReference>
<evidence type="ECO:0000313" key="11">
    <source>
        <dbReference type="EMBL" id="GAA0367238.1"/>
    </source>
</evidence>
<organism evidence="11 12">
    <name type="scientific">Bowmanella denitrificans</name>
    <dbReference type="NCBI Taxonomy" id="366582"/>
    <lineage>
        <taxon>Bacteria</taxon>
        <taxon>Pseudomonadati</taxon>
        <taxon>Pseudomonadota</taxon>
        <taxon>Gammaproteobacteria</taxon>
        <taxon>Alteromonadales</taxon>
        <taxon>Alteromonadaceae</taxon>
        <taxon>Bowmanella</taxon>
    </lineage>
</organism>
<dbReference type="Proteomes" id="UP001501757">
    <property type="component" value="Unassembled WGS sequence"/>
</dbReference>
<dbReference type="Gene3D" id="2.40.37.10">
    <property type="entry name" value="Lyase, Ornithine Decarboxylase, Chain A, domain 1"/>
    <property type="match status" value="1"/>
</dbReference>
<proteinExistence type="inferred from homology"/>
<evidence type="ECO:0000256" key="2">
    <source>
        <dbReference type="ARBA" id="ARBA00008872"/>
    </source>
</evidence>
<evidence type="ECO:0000256" key="4">
    <source>
        <dbReference type="ARBA" id="ARBA00023239"/>
    </source>
</evidence>
<feature type="domain" description="Orn/DAP/Arg decarboxylase 2 N-terminal" evidence="10">
    <location>
        <begin position="24"/>
        <end position="267"/>
    </location>
</feature>
<evidence type="ECO:0000259" key="9">
    <source>
        <dbReference type="Pfam" id="PF00278"/>
    </source>
</evidence>
<evidence type="ECO:0000256" key="8">
    <source>
        <dbReference type="RuleBase" id="RU003737"/>
    </source>
</evidence>
<comment type="pathway">
    <text evidence="5">Amine and polyamine biosynthesis; putrescine biosynthesis via L-ornithine pathway; putrescine from L-ornithine: step 1/1.</text>
</comment>
<accession>A0ABP3HFA9</accession>
<evidence type="ECO:0000256" key="1">
    <source>
        <dbReference type="ARBA" id="ARBA00001933"/>
    </source>
</evidence>
<comment type="cofactor">
    <cofactor evidence="1">
        <name>pyridoxal 5'-phosphate</name>
        <dbReference type="ChEBI" id="CHEBI:597326"/>
    </cofactor>
</comment>
<dbReference type="EC" id="4.1.1.17" evidence="6"/>
<dbReference type="SUPFAM" id="SSF51419">
    <property type="entry name" value="PLP-binding barrel"/>
    <property type="match status" value="1"/>
</dbReference>
<reference evidence="12" key="1">
    <citation type="journal article" date="2019" name="Int. J. Syst. Evol. Microbiol.">
        <title>The Global Catalogue of Microorganisms (GCM) 10K type strain sequencing project: providing services to taxonomists for standard genome sequencing and annotation.</title>
        <authorList>
            <consortium name="The Broad Institute Genomics Platform"/>
            <consortium name="The Broad Institute Genome Sequencing Center for Infectious Disease"/>
            <person name="Wu L."/>
            <person name="Ma J."/>
        </authorList>
    </citation>
    <scope>NUCLEOTIDE SEQUENCE [LARGE SCALE GENOMIC DNA]</scope>
    <source>
        <strain evidence="12">JCM 13378</strain>
    </source>
</reference>
<dbReference type="PROSITE" id="PS00878">
    <property type="entry name" value="ODR_DC_2_1"/>
    <property type="match status" value="1"/>
</dbReference>
<keyword evidence="4" id="KW-0456">Lyase</keyword>
<dbReference type="InterPro" id="IPR000183">
    <property type="entry name" value="Orn/DAP/Arg_de-COase"/>
</dbReference>
<gene>
    <name evidence="11" type="ORF">GCM10009092_34480</name>
</gene>
<dbReference type="PROSITE" id="PS00879">
    <property type="entry name" value="ODR_DC_2_2"/>
    <property type="match status" value="1"/>
</dbReference>
<dbReference type="InterPro" id="IPR009006">
    <property type="entry name" value="Ala_racemase/Decarboxylase_C"/>
</dbReference>
<evidence type="ECO:0000256" key="7">
    <source>
        <dbReference type="ARBA" id="ARBA00049127"/>
    </source>
</evidence>
<evidence type="ECO:0000256" key="5">
    <source>
        <dbReference type="ARBA" id="ARBA00034115"/>
    </source>
</evidence>
<dbReference type="InterPro" id="IPR022644">
    <property type="entry name" value="De-COase2_N"/>
</dbReference>